<feature type="signal peptide" evidence="1">
    <location>
        <begin position="1"/>
        <end position="24"/>
    </location>
</feature>
<organism evidence="2 3">
    <name type="scientific">Candidatus Berkelbacteria bacterium Licking1014_96</name>
    <dbReference type="NCBI Taxonomy" id="2017149"/>
    <lineage>
        <taxon>Bacteria</taxon>
        <taxon>Candidatus Berkelbacteria</taxon>
    </lineage>
</organism>
<protein>
    <submittedName>
        <fullName evidence="2">Uncharacterized protein</fullName>
    </submittedName>
</protein>
<name>A0A554LH19_9BACT</name>
<accession>A0A554LH19</accession>
<dbReference type="EMBL" id="VMGH01000011">
    <property type="protein sequence ID" value="TSC92171.1"/>
    <property type="molecule type" value="Genomic_DNA"/>
</dbReference>
<reference evidence="2 3" key="1">
    <citation type="submission" date="2017-07" db="EMBL/GenBank/DDBJ databases">
        <title>Mechanisms for carbon and nitrogen cycling indicate functional differentiation within the Candidate Phyla Radiation.</title>
        <authorList>
            <person name="Danczak R.E."/>
            <person name="Johnston M.D."/>
            <person name="Kenah C."/>
            <person name="Slattery M."/>
            <person name="Wrighton K.C."/>
            <person name="Wilkins M.J."/>
        </authorList>
    </citation>
    <scope>NUCLEOTIDE SEQUENCE [LARGE SCALE GENOMIC DNA]</scope>
    <source>
        <strain evidence="2">Licking1014_96</strain>
    </source>
</reference>
<evidence type="ECO:0000256" key="1">
    <source>
        <dbReference type="SAM" id="SignalP"/>
    </source>
</evidence>
<dbReference type="AlphaFoldDB" id="A0A554LH19"/>
<dbReference type="Proteomes" id="UP000318296">
    <property type="component" value="Unassembled WGS sequence"/>
</dbReference>
<feature type="chain" id="PRO_5021746676" evidence="1">
    <location>
        <begin position="25"/>
        <end position="336"/>
    </location>
</feature>
<evidence type="ECO:0000313" key="3">
    <source>
        <dbReference type="Proteomes" id="UP000318296"/>
    </source>
</evidence>
<evidence type="ECO:0000313" key="2">
    <source>
        <dbReference type="EMBL" id="TSC92171.1"/>
    </source>
</evidence>
<keyword evidence="1" id="KW-0732">Signal</keyword>
<gene>
    <name evidence="2" type="ORF">CEN92_84</name>
</gene>
<proteinExistence type="predicted"/>
<comment type="caution">
    <text evidence="2">The sequence shown here is derived from an EMBL/GenBank/DDBJ whole genome shotgun (WGS) entry which is preliminary data.</text>
</comment>
<sequence>MRRLFNVALSLVVLFFFTALPVQTKAVPKSDYGHTAAVNAGNGIYTIYVEEGTPDYGTYTVATGANHPATIALGAPQSVLFGGSGGNARTTYLTVRSYNTNTEYTSNASVGGASPGYTQVDLDPYAGAVTTLPTSITSTWTVNTRNDLFSISQTVAVEGTTIDNSRVRVTTTIVNDSQPDVAFNFGVRYEWDIMIDGEDGSYAKTVDPYSSWYSTETETSTINMQQYQLVNDPANPIFYVNGSVIGPAFSPAPTTPTKLQFVDWPSVSVLAFDYTPTGKTIAGAGEHSAVTYFWGDTENNAITLGEGQSRSFTQYLFAPMAESNPSVDILPQTGSE</sequence>